<dbReference type="Pfam" id="PF01740">
    <property type="entry name" value="STAS"/>
    <property type="match status" value="1"/>
</dbReference>
<dbReference type="InterPro" id="IPR002645">
    <property type="entry name" value="STAS_dom"/>
</dbReference>
<dbReference type="InterPro" id="IPR001902">
    <property type="entry name" value="SLC26A/SulP_fam"/>
</dbReference>
<protein>
    <submittedName>
        <fullName evidence="7">STAS domain-containing protein</fullName>
    </submittedName>
</protein>
<dbReference type="Pfam" id="PF00916">
    <property type="entry name" value="Sulfate_transp"/>
    <property type="match status" value="1"/>
</dbReference>
<feature type="transmembrane region" description="Helical" evidence="5">
    <location>
        <begin position="179"/>
        <end position="198"/>
    </location>
</feature>
<dbReference type="CDD" id="cd07042">
    <property type="entry name" value="STAS_SulP_like_sulfate_transporter"/>
    <property type="match status" value="1"/>
</dbReference>
<feature type="transmembrane region" description="Helical" evidence="5">
    <location>
        <begin position="383"/>
        <end position="414"/>
    </location>
</feature>
<evidence type="ECO:0000259" key="6">
    <source>
        <dbReference type="PROSITE" id="PS50801"/>
    </source>
</evidence>
<comment type="caution">
    <text evidence="7">The sequence shown here is derived from an EMBL/GenBank/DDBJ whole genome shotgun (WGS) entry which is preliminary data.</text>
</comment>
<dbReference type="Gene3D" id="3.30.750.24">
    <property type="entry name" value="STAS domain"/>
    <property type="match status" value="1"/>
</dbReference>
<dbReference type="GO" id="GO:0055085">
    <property type="term" value="P:transmembrane transport"/>
    <property type="evidence" value="ECO:0007669"/>
    <property type="project" value="InterPro"/>
</dbReference>
<feature type="transmembrane region" description="Helical" evidence="5">
    <location>
        <begin position="56"/>
        <end position="78"/>
    </location>
</feature>
<reference evidence="8" key="1">
    <citation type="submission" date="2018-02" db="EMBL/GenBank/DDBJ databases">
        <authorList>
            <person name="Clavel T."/>
            <person name="Strowig T."/>
        </authorList>
    </citation>
    <scope>NUCLEOTIDE SEQUENCE [LARGE SCALE GENOMIC DNA]</scope>
    <source>
        <strain evidence="8">DSM 103720</strain>
    </source>
</reference>
<name>A0A2V1ILN9_9BACT</name>
<feature type="transmembrane region" description="Helical" evidence="5">
    <location>
        <begin position="205"/>
        <end position="224"/>
    </location>
</feature>
<evidence type="ECO:0000313" key="8">
    <source>
        <dbReference type="Proteomes" id="UP000244905"/>
    </source>
</evidence>
<dbReference type="GeneID" id="82525424"/>
<dbReference type="RefSeq" id="WP_107031583.1">
    <property type="nucleotide sequence ID" value="NZ_CAXHPX010000002.1"/>
</dbReference>
<feature type="transmembrane region" description="Helical" evidence="5">
    <location>
        <begin position="254"/>
        <end position="273"/>
    </location>
</feature>
<dbReference type="NCBIfam" id="TIGR00815">
    <property type="entry name" value="sulP"/>
    <property type="match status" value="1"/>
</dbReference>
<feature type="transmembrane region" description="Helical" evidence="5">
    <location>
        <begin position="84"/>
        <end position="115"/>
    </location>
</feature>
<evidence type="ECO:0000313" key="7">
    <source>
        <dbReference type="EMBL" id="PWB03473.1"/>
    </source>
</evidence>
<evidence type="ECO:0000256" key="5">
    <source>
        <dbReference type="SAM" id="Phobius"/>
    </source>
</evidence>
<dbReference type="InterPro" id="IPR011547">
    <property type="entry name" value="SLC26A/SulP_dom"/>
</dbReference>
<keyword evidence="4 5" id="KW-0472">Membrane</keyword>
<feature type="domain" description="STAS" evidence="6">
    <location>
        <begin position="440"/>
        <end position="552"/>
    </location>
</feature>
<accession>A0A2V1ILN9</accession>
<dbReference type="PROSITE" id="PS50801">
    <property type="entry name" value="STAS"/>
    <property type="match status" value="1"/>
</dbReference>
<keyword evidence="2 5" id="KW-0812">Transmembrane</keyword>
<sequence>MNFAASLDFKPKLVSTLKNYSFDKFKNDLVAGIVVGIVALPLAIAFGIASGVSPTVGLITAIIGGFIVSAAGGCTVQIGGPTGAFIVIVYNIIANFGLEGLAVATLMAGLILVALGIFRLGTVIKFIPYPIVVGFTAGIALTIFSTQINDFFGLGLKNVPSEFIPKWGMYLSNFGNVDWITLGVGLAALAIIIVTPKISRRLPGALIAIILVTLVVSLVPGLHVETIGDRFGSLSTDIPEPHGFELSMATINRLLPSAFTIAILGAIESLLSATVADGVTGTRTNSNTELIGQGMANIIVPFFGGIPVTGAIARTMTNITNGGRTPVAGLVHAIVLFMIFLFLMPLINLIPMACLAAVLIVVSYNMSGWRTIRAIFHNPKSDISVLVLTFLLTVIFDLTIAIEMGLLLAVILFLRRVMENTEIKVYSEQLDIAEGSETTHHEMLNVNPGVEVYEIDGPFFFGVATKFDELMRTTIGEKPKVRIIRMRKVPFIDSTGIHNLEVLIKSSHDENIQVVLSGVRENVRAALVNAGVNTLLGDDHICDHITKAVEMANRLAPASATAAAAATV</sequence>
<comment type="subcellular location">
    <subcellularLocation>
        <location evidence="1">Membrane</location>
        <topology evidence="1">Multi-pass membrane protein</topology>
    </subcellularLocation>
</comment>
<feature type="transmembrane region" description="Helical" evidence="5">
    <location>
        <begin position="333"/>
        <end position="362"/>
    </location>
</feature>
<keyword evidence="8" id="KW-1185">Reference proteome</keyword>
<organism evidence="7 8">
    <name type="scientific">Duncaniella muris</name>
    <dbReference type="NCBI Taxonomy" id="2094150"/>
    <lineage>
        <taxon>Bacteria</taxon>
        <taxon>Pseudomonadati</taxon>
        <taxon>Bacteroidota</taxon>
        <taxon>Bacteroidia</taxon>
        <taxon>Bacteroidales</taxon>
        <taxon>Muribaculaceae</taxon>
        <taxon>Duncaniella</taxon>
    </lineage>
</organism>
<evidence type="ECO:0000256" key="1">
    <source>
        <dbReference type="ARBA" id="ARBA00004141"/>
    </source>
</evidence>
<dbReference type="EMBL" id="PUEC01000005">
    <property type="protein sequence ID" value="PWB03473.1"/>
    <property type="molecule type" value="Genomic_DNA"/>
</dbReference>
<evidence type="ECO:0000256" key="3">
    <source>
        <dbReference type="ARBA" id="ARBA00022989"/>
    </source>
</evidence>
<proteinExistence type="predicted"/>
<feature type="transmembrane region" description="Helical" evidence="5">
    <location>
        <begin position="127"/>
        <end position="148"/>
    </location>
</feature>
<dbReference type="AlphaFoldDB" id="A0A2V1ILN9"/>
<dbReference type="InterPro" id="IPR036513">
    <property type="entry name" value="STAS_dom_sf"/>
</dbReference>
<dbReference type="Proteomes" id="UP000244905">
    <property type="component" value="Unassembled WGS sequence"/>
</dbReference>
<dbReference type="GO" id="GO:0016020">
    <property type="term" value="C:membrane"/>
    <property type="evidence" value="ECO:0007669"/>
    <property type="project" value="UniProtKB-SubCell"/>
</dbReference>
<feature type="transmembrane region" description="Helical" evidence="5">
    <location>
        <begin position="294"/>
        <end position="313"/>
    </location>
</feature>
<gene>
    <name evidence="7" type="ORF">C5O23_03535</name>
</gene>
<evidence type="ECO:0000256" key="2">
    <source>
        <dbReference type="ARBA" id="ARBA00022692"/>
    </source>
</evidence>
<keyword evidence="3 5" id="KW-1133">Transmembrane helix</keyword>
<dbReference type="SUPFAM" id="SSF52091">
    <property type="entry name" value="SpoIIaa-like"/>
    <property type="match status" value="1"/>
</dbReference>
<dbReference type="PANTHER" id="PTHR11814">
    <property type="entry name" value="SULFATE TRANSPORTER"/>
    <property type="match status" value="1"/>
</dbReference>
<feature type="transmembrane region" description="Helical" evidence="5">
    <location>
        <begin position="29"/>
        <end position="49"/>
    </location>
</feature>
<evidence type="ECO:0000256" key="4">
    <source>
        <dbReference type="ARBA" id="ARBA00023136"/>
    </source>
</evidence>